<evidence type="ECO:0000256" key="1">
    <source>
        <dbReference type="SAM" id="MobiDB-lite"/>
    </source>
</evidence>
<keyword evidence="3" id="KW-1185">Reference proteome</keyword>
<gene>
    <name evidence="2" type="ORF">CBW65_16970</name>
</gene>
<dbReference type="Pfam" id="PF12611">
    <property type="entry name" value="Flagellar_put"/>
    <property type="match status" value="1"/>
</dbReference>
<dbReference type="EMBL" id="CP021434">
    <property type="protein sequence ID" value="ARU63944.1"/>
    <property type="molecule type" value="Genomic_DNA"/>
</dbReference>
<dbReference type="AlphaFoldDB" id="A0A1Y0IX77"/>
<dbReference type="InterPro" id="IPR013367">
    <property type="entry name" value="Flagellar_put"/>
</dbReference>
<dbReference type="KEGG" id="tum:CBW65_16970"/>
<name>A0A1Y0IX77_9BACL</name>
<reference evidence="3" key="1">
    <citation type="submission" date="2017-05" db="EMBL/GenBank/DDBJ databases">
        <authorList>
            <person name="Sung H."/>
        </authorList>
    </citation>
    <scope>NUCLEOTIDE SEQUENCE [LARGE SCALE GENOMIC DNA]</scope>
    <source>
        <strain evidence="3">AR23208</strain>
    </source>
</reference>
<sequence>MRPLSQPITPKREIGTGITRPKIPGGSSFQEELNKVLAKQQQAVTFSGHALERLRVRNISLTQDDLNRLGKAIDKVAAKGGRESLVVYKDTAYVISVKNRTVITAVDSAHMNDHVFTQIDSAVFA</sequence>
<protein>
    <recommendedName>
        <fullName evidence="4">Flagellar biosynthesis protein</fullName>
    </recommendedName>
</protein>
<dbReference type="Proteomes" id="UP000195437">
    <property type="component" value="Chromosome"/>
</dbReference>
<evidence type="ECO:0000313" key="3">
    <source>
        <dbReference type="Proteomes" id="UP000195437"/>
    </source>
</evidence>
<proteinExistence type="predicted"/>
<accession>A0A1Y0IX77</accession>
<organism evidence="2 3">
    <name type="scientific">Tumebacillus avium</name>
    <dbReference type="NCBI Taxonomy" id="1903704"/>
    <lineage>
        <taxon>Bacteria</taxon>
        <taxon>Bacillati</taxon>
        <taxon>Bacillota</taxon>
        <taxon>Bacilli</taxon>
        <taxon>Bacillales</taxon>
        <taxon>Alicyclobacillaceae</taxon>
        <taxon>Tumebacillus</taxon>
    </lineage>
</organism>
<evidence type="ECO:0008006" key="4">
    <source>
        <dbReference type="Google" id="ProtNLM"/>
    </source>
</evidence>
<dbReference type="NCBIfam" id="TIGR02530">
    <property type="entry name" value="flg_new"/>
    <property type="match status" value="1"/>
</dbReference>
<evidence type="ECO:0000313" key="2">
    <source>
        <dbReference type="EMBL" id="ARU63944.1"/>
    </source>
</evidence>
<feature type="region of interest" description="Disordered" evidence="1">
    <location>
        <begin position="1"/>
        <end position="23"/>
    </location>
</feature>
<dbReference type="OrthoDB" id="165650at2"/>